<dbReference type="InterPro" id="IPR006379">
    <property type="entry name" value="HAD-SF_hydro_IIB"/>
</dbReference>
<dbReference type="NCBIfam" id="TIGR00099">
    <property type="entry name" value="Cof-subfamily"/>
    <property type="match status" value="1"/>
</dbReference>
<dbReference type="SFLD" id="SFLDG01140">
    <property type="entry name" value="C2.B:_Phosphomannomutase_and_P"/>
    <property type="match status" value="1"/>
</dbReference>
<dbReference type="SFLD" id="SFLDS00003">
    <property type="entry name" value="Haloacid_Dehalogenase"/>
    <property type="match status" value="1"/>
</dbReference>
<dbReference type="PROSITE" id="PS01228">
    <property type="entry name" value="COF_1"/>
    <property type="match status" value="1"/>
</dbReference>
<dbReference type="InterPro" id="IPR036412">
    <property type="entry name" value="HAD-like_sf"/>
</dbReference>
<evidence type="ECO:0000313" key="2">
    <source>
        <dbReference type="Proteomes" id="UP000660801"/>
    </source>
</evidence>
<dbReference type="GO" id="GO:0005829">
    <property type="term" value="C:cytosol"/>
    <property type="evidence" value="ECO:0007669"/>
    <property type="project" value="TreeGrafter"/>
</dbReference>
<dbReference type="GO" id="GO:0016791">
    <property type="term" value="F:phosphatase activity"/>
    <property type="evidence" value="ECO:0007669"/>
    <property type="project" value="TreeGrafter"/>
</dbReference>
<dbReference type="Pfam" id="PF08282">
    <property type="entry name" value="Hydrolase_3"/>
    <property type="match status" value="1"/>
</dbReference>
<organism evidence="1 2">
    <name type="scientific">Streptococcus himalayensis</name>
    <dbReference type="NCBI Taxonomy" id="1888195"/>
    <lineage>
        <taxon>Bacteria</taxon>
        <taxon>Bacillati</taxon>
        <taxon>Bacillota</taxon>
        <taxon>Bacilli</taxon>
        <taxon>Lactobacillales</taxon>
        <taxon>Streptococcaceae</taxon>
        <taxon>Streptococcus</taxon>
    </lineage>
</organism>
<dbReference type="PANTHER" id="PTHR10000">
    <property type="entry name" value="PHOSPHOSERINE PHOSPHATASE"/>
    <property type="match status" value="1"/>
</dbReference>
<evidence type="ECO:0000313" key="1">
    <source>
        <dbReference type="EMBL" id="GGE27447.1"/>
    </source>
</evidence>
<keyword evidence="2" id="KW-1185">Reference proteome</keyword>
<dbReference type="EMBL" id="BMJN01000006">
    <property type="protein sequence ID" value="GGE27447.1"/>
    <property type="molecule type" value="Genomic_DNA"/>
</dbReference>
<dbReference type="CDD" id="cd07516">
    <property type="entry name" value="HAD_Pase"/>
    <property type="match status" value="1"/>
</dbReference>
<proteinExistence type="predicted"/>
<dbReference type="InterPro" id="IPR023214">
    <property type="entry name" value="HAD_sf"/>
</dbReference>
<gene>
    <name evidence="1" type="ORF">GCM10011510_05760</name>
</gene>
<accession>A0A917A5Z7</accession>
<reference evidence="1" key="1">
    <citation type="journal article" date="2014" name="Int. J. Syst. Evol. Microbiol.">
        <title>Complete genome sequence of Corynebacterium casei LMG S-19264T (=DSM 44701T), isolated from a smear-ripened cheese.</title>
        <authorList>
            <consortium name="US DOE Joint Genome Institute (JGI-PGF)"/>
            <person name="Walter F."/>
            <person name="Albersmeier A."/>
            <person name="Kalinowski J."/>
            <person name="Ruckert C."/>
        </authorList>
    </citation>
    <scope>NUCLEOTIDE SEQUENCE</scope>
    <source>
        <strain evidence="1">CGMCC 1.15533</strain>
    </source>
</reference>
<dbReference type="Gene3D" id="3.30.1240.10">
    <property type="match status" value="1"/>
</dbReference>
<dbReference type="RefSeq" id="WP_068991783.1">
    <property type="nucleotide sequence ID" value="NZ_BMJN01000006.1"/>
</dbReference>
<dbReference type="OrthoDB" id="9790031at2"/>
<dbReference type="PANTHER" id="PTHR10000:SF8">
    <property type="entry name" value="HAD SUPERFAMILY HYDROLASE-LIKE, TYPE 3"/>
    <property type="match status" value="1"/>
</dbReference>
<dbReference type="InterPro" id="IPR000150">
    <property type="entry name" value="Cof"/>
</dbReference>
<dbReference type="Proteomes" id="UP000660801">
    <property type="component" value="Unassembled WGS sequence"/>
</dbReference>
<dbReference type="SUPFAM" id="SSF56784">
    <property type="entry name" value="HAD-like"/>
    <property type="match status" value="1"/>
</dbReference>
<protein>
    <submittedName>
        <fullName evidence="1">Haloacid dehalogenase</fullName>
    </submittedName>
</protein>
<name>A0A917A5Z7_9STRE</name>
<dbReference type="Gene3D" id="3.40.50.1000">
    <property type="entry name" value="HAD superfamily/HAD-like"/>
    <property type="match status" value="1"/>
</dbReference>
<dbReference type="AlphaFoldDB" id="A0A917A5Z7"/>
<reference evidence="1" key="2">
    <citation type="submission" date="2020-09" db="EMBL/GenBank/DDBJ databases">
        <authorList>
            <person name="Sun Q."/>
            <person name="Zhou Y."/>
        </authorList>
    </citation>
    <scope>NUCLEOTIDE SEQUENCE</scope>
    <source>
        <strain evidence="1">CGMCC 1.15533</strain>
    </source>
</reference>
<dbReference type="SFLD" id="SFLDG01144">
    <property type="entry name" value="C2.B.4:_PGP_Like"/>
    <property type="match status" value="1"/>
</dbReference>
<dbReference type="GO" id="GO:0000287">
    <property type="term" value="F:magnesium ion binding"/>
    <property type="evidence" value="ECO:0007669"/>
    <property type="project" value="TreeGrafter"/>
</dbReference>
<dbReference type="NCBIfam" id="TIGR01484">
    <property type="entry name" value="HAD-SF-IIB"/>
    <property type="match status" value="1"/>
</dbReference>
<sequence>MADIRLIALDLDGTLLNSEKQISRKNLAALRAAQEKGVKIVLTTGRPLKAMEFFLTELGLANQADEYTITFNGGLVQRNTGEILDKTVFSQDDVARIFAETERLGLPLDAISEGTVYQIQSDQESLYSTCNPTLQFEKVAFADLSSQQTYNKCVTAYTPEIVDAGLQKISKDLFDQYEIFKSRDILLEWSPKNVHKANGLEKLIAHLGIDRSQVMACGDEANDLSMIEWAGLGVAMGNAVEEVKEVAKVITPMTNDQDAVAWAIKEYVLKEGENGLI</sequence>
<comment type="caution">
    <text evidence="1">The sequence shown here is derived from an EMBL/GenBank/DDBJ whole genome shotgun (WGS) entry which is preliminary data.</text>
</comment>